<feature type="compositionally biased region" description="Acidic residues" evidence="3">
    <location>
        <begin position="15"/>
        <end position="27"/>
    </location>
</feature>
<protein>
    <submittedName>
        <fullName evidence="6">3'3'-cGAMP-specific phosphodiesterase 2</fullName>
        <ecNumber evidence="6">3.1.4.-</ecNumber>
    </submittedName>
</protein>
<keyword evidence="7" id="KW-1185">Reference proteome</keyword>
<gene>
    <name evidence="6" type="ORF">C1752_06671</name>
</gene>
<feature type="coiled-coil region" evidence="2">
    <location>
        <begin position="172"/>
        <end position="252"/>
    </location>
</feature>
<name>A0A2W1JK86_9CYAN</name>
<dbReference type="AlphaFoldDB" id="A0A2W1JK86"/>
<proteinExistence type="predicted"/>
<accession>A0A2W1JK86</accession>
<dbReference type="OrthoDB" id="453368at2"/>
<dbReference type="FunFam" id="3.30.70.270:FF:000001">
    <property type="entry name" value="Diguanylate cyclase domain protein"/>
    <property type="match status" value="1"/>
</dbReference>
<dbReference type="EC" id="3.1.4.-" evidence="6"/>
<dbReference type="RefSeq" id="WP_110988171.1">
    <property type="nucleotide sequence ID" value="NZ_CAWNWM010000018.1"/>
</dbReference>
<dbReference type="SMART" id="SM00267">
    <property type="entry name" value="GGDEF"/>
    <property type="match status" value="1"/>
</dbReference>
<dbReference type="CDD" id="cd01949">
    <property type="entry name" value="GGDEF"/>
    <property type="match status" value="1"/>
</dbReference>
<dbReference type="SUPFAM" id="SSF52172">
    <property type="entry name" value="CheY-like"/>
    <property type="match status" value="1"/>
</dbReference>
<dbReference type="PANTHER" id="PTHR45138:SF9">
    <property type="entry name" value="DIGUANYLATE CYCLASE DGCM-RELATED"/>
    <property type="match status" value="1"/>
</dbReference>
<feature type="domain" description="GGDEF" evidence="5">
    <location>
        <begin position="280"/>
        <end position="417"/>
    </location>
</feature>
<dbReference type="GO" id="GO:1902201">
    <property type="term" value="P:negative regulation of bacterial-type flagellum-dependent cell motility"/>
    <property type="evidence" value="ECO:0007669"/>
    <property type="project" value="TreeGrafter"/>
</dbReference>
<organism evidence="6 7">
    <name type="scientific">Acaryochloris thomasi RCC1774</name>
    <dbReference type="NCBI Taxonomy" id="1764569"/>
    <lineage>
        <taxon>Bacteria</taxon>
        <taxon>Bacillati</taxon>
        <taxon>Cyanobacteriota</taxon>
        <taxon>Cyanophyceae</taxon>
        <taxon>Acaryochloridales</taxon>
        <taxon>Acaryochloridaceae</taxon>
        <taxon>Acaryochloris</taxon>
        <taxon>Acaryochloris thomasi</taxon>
    </lineage>
</organism>
<dbReference type="Gene3D" id="3.30.70.270">
    <property type="match status" value="1"/>
</dbReference>
<evidence type="ECO:0000256" key="1">
    <source>
        <dbReference type="PROSITE-ProRule" id="PRU00169"/>
    </source>
</evidence>
<dbReference type="Gene3D" id="3.40.50.2300">
    <property type="match status" value="1"/>
</dbReference>
<feature type="region of interest" description="Disordered" evidence="3">
    <location>
        <begin position="1"/>
        <end position="30"/>
    </location>
</feature>
<dbReference type="GO" id="GO:0000160">
    <property type="term" value="P:phosphorelay signal transduction system"/>
    <property type="evidence" value="ECO:0007669"/>
    <property type="project" value="InterPro"/>
</dbReference>
<dbReference type="GO" id="GO:0005886">
    <property type="term" value="C:plasma membrane"/>
    <property type="evidence" value="ECO:0007669"/>
    <property type="project" value="TreeGrafter"/>
</dbReference>
<evidence type="ECO:0000256" key="2">
    <source>
        <dbReference type="SAM" id="Coils"/>
    </source>
</evidence>
<evidence type="ECO:0000259" key="4">
    <source>
        <dbReference type="PROSITE" id="PS50110"/>
    </source>
</evidence>
<comment type="caution">
    <text evidence="6">The sequence shown here is derived from an EMBL/GenBank/DDBJ whole genome shotgun (WGS) entry which is preliminary data.</text>
</comment>
<feature type="modified residue" description="4-aspartylphosphate" evidence="1">
    <location>
        <position position="93"/>
    </location>
</feature>
<dbReference type="EMBL" id="PQWO01000018">
    <property type="protein sequence ID" value="PZD71392.1"/>
    <property type="molecule type" value="Genomic_DNA"/>
</dbReference>
<keyword evidence="2" id="KW-0175">Coiled coil</keyword>
<keyword evidence="1" id="KW-0597">Phosphoprotein</keyword>
<keyword evidence="6" id="KW-0378">Hydrolase</keyword>
<dbReference type="InterPro" id="IPR011006">
    <property type="entry name" value="CheY-like_superfamily"/>
</dbReference>
<dbReference type="Pfam" id="PF00072">
    <property type="entry name" value="Response_reg"/>
    <property type="match status" value="1"/>
</dbReference>
<dbReference type="Proteomes" id="UP000248857">
    <property type="component" value="Unassembled WGS sequence"/>
</dbReference>
<dbReference type="GO" id="GO:0052621">
    <property type="term" value="F:diguanylate cyclase activity"/>
    <property type="evidence" value="ECO:0007669"/>
    <property type="project" value="TreeGrafter"/>
</dbReference>
<dbReference type="Pfam" id="PF00990">
    <property type="entry name" value="GGDEF"/>
    <property type="match status" value="1"/>
</dbReference>
<dbReference type="GO" id="GO:0016787">
    <property type="term" value="F:hydrolase activity"/>
    <property type="evidence" value="ECO:0007669"/>
    <property type="project" value="UniProtKB-KW"/>
</dbReference>
<evidence type="ECO:0000259" key="5">
    <source>
        <dbReference type="PROSITE" id="PS50887"/>
    </source>
</evidence>
<dbReference type="InterPro" id="IPR043128">
    <property type="entry name" value="Rev_trsase/Diguanyl_cyclase"/>
</dbReference>
<dbReference type="NCBIfam" id="TIGR00254">
    <property type="entry name" value="GGDEF"/>
    <property type="match status" value="1"/>
</dbReference>
<feature type="domain" description="Response regulatory" evidence="4">
    <location>
        <begin position="38"/>
        <end position="162"/>
    </location>
</feature>
<dbReference type="GO" id="GO:0043709">
    <property type="term" value="P:cell adhesion involved in single-species biofilm formation"/>
    <property type="evidence" value="ECO:0007669"/>
    <property type="project" value="TreeGrafter"/>
</dbReference>
<dbReference type="InterPro" id="IPR050469">
    <property type="entry name" value="Diguanylate_Cyclase"/>
</dbReference>
<dbReference type="InterPro" id="IPR000160">
    <property type="entry name" value="GGDEF_dom"/>
</dbReference>
<dbReference type="SUPFAM" id="SSF55073">
    <property type="entry name" value="Nucleotide cyclase"/>
    <property type="match status" value="1"/>
</dbReference>
<evidence type="ECO:0000313" key="7">
    <source>
        <dbReference type="Proteomes" id="UP000248857"/>
    </source>
</evidence>
<feature type="compositionally biased region" description="Polar residues" evidence="3">
    <location>
        <begin position="1"/>
        <end position="10"/>
    </location>
</feature>
<evidence type="ECO:0000313" key="6">
    <source>
        <dbReference type="EMBL" id="PZD71392.1"/>
    </source>
</evidence>
<dbReference type="SMART" id="SM00448">
    <property type="entry name" value="REC"/>
    <property type="match status" value="1"/>
</dbReference>
<reference evidence="6 7" key="1">
    <citation type="journal article" date="2018" name="Sci. Rep.">
        <title>A novel species of the marine cyanobacterium Acaryochloris with a unique pigment content and lifestyle.</title>
        <authorList>
            <person name="Partensky F."/>
            <person name="Six C."/>
            <person name="Ratin M."/>
            <person name="Garczarek L."/>
            <person name="Vaulot D."/>
            <person name="Probert I."/>
            <person name="Calteau A."/>
            <person name="Gourvil P."/>
            <person name="Marie D."/>
            <person name="Grebert T."/>
            <person name="Bouchier C."/>
            <person name="Le Panse S."/>
            <person name="Gachenot M."/>
            <person name="Rodriguez F."/>
            <person name="Garrido J.L."/>
        </authorList>
    </citation>
    <scope>NUCLEOTIDE SEQUENCE [LARGE SCALE GENOMIC DNA]</scope>
    <source>
        <strain evidence="6 7">RCC1774</strain>
    </source>
</reference>
<dbReference type="PROSITE" id="PS50887">
    <property type="entry name" value="GGDEF"/>
    <property type="match status" value="1"/>
</dbReference>
<dbReference type="PANTHER" id="PTHR45138">
    <property type="entry name" value="REGULATORY COMPONENTS OF SENSORY TRANSDUCTION SYSTEM"/>
    <property type="match status" value="1"/>
</dbReference>
<sequence>MPQSNDSVTANERLDFEDEPLFSDDQDTAASNSETPWKILVVDDERQVHEVTRLALKNFTFENRTLEIISAYSGQEAQAMLSQHPDTAVLLLDVVMETSQAGLELVKYIRENLHNLFVRIILRTGQPGEVPEISIIKGYDINDYRTKTELTQQKLFSTLVTAIRSYRDIITAEEDRREIASLNEKLQDFNRNLEESVKIRTRELEAKNQQLEAEIQARLKTQEKLQAINKALDLANQELDQLNRQLALAANQDGLTKLANRRRFDEYLEQSWKQAVRDQKALTLMLCDIDYFKQYNDTYGHLQGDHCLQVVAQTIDGAIRRPLDLAARYGGEEFAIILPNTNSEGAMAVAEKLRADLDQQALVHKSSSVSDRITLSIGISTLVPTAELTVPALIAATDTALYQAKKAGRAQIASHQAQPLN</sequence>
<dbReference type="InterPro" id="IPR029787">
    <property type="entry name" value="Nucleotide_cyclase"/>
</dbReference>
<dbReference type="InterPro" id="IPR001789">
    <property type="entry name" value="Sig_transdc_resp-reg_receiver"/>
</dbReference>
<dbReference type="PROSITE" id="PS50110">
    <property type="entry name" value="RESPONSE_REGULATORY"/>
    <property type="match status" value="1"/>
</dbReference>
<evidence type="ECO:0000256" key="3">
    <source>
        <dbReference type="SAM" id="MobiDB-lite"/>
    </source>
</evidence>